<dbReference type="InterPro" id="IPR017896">
    <property type="entry name" value="4Fe4S_Fe-S-bd"/>
</dbReference>
<evidence type="ECO:0000256" key="4">
    <source>
        <dbReference type="ARBA" id="ARBA00023014"/>
    </source>
</evidence>
<protein>
    <submittedName>
        <fullName evidence="8">Hydrogenase</fullName>
    </submittedName>
</protein>
<evidence type="ECO:0000259" key="7">
    <source>
        <dbReference type="PROSITE" id="PS51656"/>
    </source>
</evidence>
<dbReference type="GO" id="GO:0051539">
    <property type="term" value="F:4 iron, 4 sulfur cluster binding"/>
    <property type="evidence" value="ECO:0007669"/>
    <property type="project" value="UniProtKB-KW"/>
</dbReference>
<feature type="domain" description="4Fe-4S ferredoxin-type" evidence="6">
    <location>
        <begin position="31"/>
        <end position="60"/>
    </location>
</feature>
<keyword evidence="1" id="KW-0004">4Fe-4S</keyword>
<organism evidence="8 9">
    <name type="scientific">Propionigenium maris DSM 9537</name>
    <dbReference type="NCBI Taxonomy" id="1123000"/>
    <lineage>
        <taxon>Bacteria</taxon>
        <taxon>Fusobacteriati</taxon>
        <taxon>Fusobacteriota</taxon>
        <taxon>Fusobacteriia</taxon>
        <taxon>Fusobacteriales</taxon>
        <taxon>Fusobacteriaceae</taxon>
        <taxon>Propionigenium</taxon>
    </lineage>
</organism>
<keyword evidence="4" id="KW-0411">Iron-sulfur</keyword>
<feature type="domain" description="PAS" evidence="5">
    <location>
        <begin position="409"/>
        <end position="451"/>
    </location>
</feature>
<dbReference type="SUPFAM" id="SSF55785">
    <property type="entry name" value="PYP-like sensor domain (PAS domain)"/>
    <property type="match status" value="1"/>
</dbReference>
<comment type="caution">
    <text evidence="8">The sequence shown here is derived from an EMBL/GenBank/DDBJ whole genome shotgun (WGS) entry which is preliminary data.</text>
</comment>
<dbReference type="Pfam" id="PF13237">
    <property type="entry name" value="Fer4_10"/>
    <property type="match status" value="1"/>
</dbReference>
<dbReference type="InterPro" id="IPR035965">
    <property type="entry name" value="PAS-like_dom_sf"/>
</dbReference>
<proteinExistence type="predicted"/>
<dbReference type="SUPFAM" id="SSF53920">
    <property type="entry name" value="Fe-only hydrogenase"/>
    <property type="match status" value="1"/>
</dbReference>
<dbReference type="EMBL" id="BSDY01000014">
    <property type="protein sequence ID" value="GLI57172.1"/>
    <property type="molecule type" value="Genomic_DNA"/>
</dbReference>
<dbReference type="Pfam" id="PF13188">
    <property type="entry name" value="PAS_8"/>
    <property type="match status" value="1"/>
</dbReference>
<dbReference type="InterPro" id="IPR004108">
    <property type="entry name" value="Fe_hydrogenase_lsu_C"/>
</dbReference>
<name>A0A9W6GMS1_9FUSO</name>
<dbReference type="InterPro" id="IPR050340">
    <property type="entry name" value="Cytosolic_Fe-S_CAF"/>
</dbReference>
<dbReference type="Proteomes" id="UP001144471">
    <property type="component" value="Unassembled WGS sequence"/>
</dbReference>
<dbReference type="InterPro" id="IPR000014">
    <property type="entry name" value="PAS"/>
</dbReference>
<dbReference type="SUPFAM" id="SSF54862">
    <property type="entry name" value="4Fe-4S ferredoxins"/>
    <property type="match status" value="1"/>
</dbReference>
<dbReference type="Gene3D" id="3.30.70.20">
    <property type="match status" value="1"/>
</dbReference>
<dbReference type="Gene3D" id="1.10.15.40">
    <property type="entry name" value="Electron transport complex subunit B, putative Fe-S cluster"/>
    <property type="match status" value="1"/>
</dbReference>
<dbReference type="PROSITE" id="PS00198">
    <property type="entry name" value="4FE4S_FER_1"/>
    <property type="match status" value="1"/>
</dbReference>
<dbReference type="PANTHER" id="PTHR11615">
    <property type="entry name" value="NITRATE, FORMATE, IRON DEHYDROGENASE"/>
    <property type="match status" value="1"/>
</dbReference>
<reference evidence="8" key="1">
    <citation type="submission" date="2022-12" db="EMBL/GenBank/DDBJ databases">
        <title>Reference genome sequencing for broad-spectrum identification of bacterial and archaeal isolates by mass spectrometry.</title>
        <authorList>
            <person name="Sekiguchi Y."/>
            <person name="Tourlousse D.M."/>
        </authorList>
    </citation>
    <scope>NUCLEOTIDE SEQUENCE</scope>
    <source>
        <strain evidence="8">10succ1</strain>
    </source>
</reference>
<evidence type="ECO:0000256" key="1">
    <source>
        <dbReference type="ARBA" id="ARBA00022485"/>
    </source>
</evidence>
<evidence type="ECO:0000259" key="5">
    <source>
        <dbReference type="PROSITE" id="PS50112"/>
    </source>
</evidence>
<dbReference type="SMART" id="SM00091">
    <property type="entry name" value="PAS"/>
    <property type="match status" value="1"/>
</dbReference>
<dbReference type="Pfam" id="PF04060">
    <property type="entry name" value="FeS"/>
    <property type="match status" value="1"/>
</dbReference>
<evidence type="ECO:0000313" key="8">
    <source>
        <dbReference type="EMBL" id="GLI57172.1"/>
    </source>
</evidence>
<evidence type="ECO:0000256" key="2">
    <source>
        <dbReference type="ARBA" id="ARBA00022723"/>
    </source>
</evidence>
<dbReference type="InterPro" id="IPR009016">
    <property type="entry name" value="Fe_hydrogenase"/>
</dbReference>
<dbReference type="NCBIfam" id="TIGR00229">
    <property type="entry name" value="sensory_box"/>
    <property type="match status" value="1"/>
</dbReference>
<evidence type="ECO:0000256" key="3">
    <source>
        <dbReference type="ARBA" id="ARBA00023004"/>
    </source>
</evidence>
<gene>
    <name evidence="8" type="ORF">PM10SUCC1_26860</name>
</gene>
<dbReference type="Gene3D" id="3.40.950.10">
    <property type="entry name" value="Fe-only Hydrogenase (Larger Subunit), Chain L, domain 3"/>
    <property type="match status" value="1"/>
</dbReference>
<dbReference type="CDD" id="cd00130">
    <property type="entry name" value="PAS"/>
    <property type="match status" value="1"/>
</dbReference>
<keyword evidence="3" id="KW-0408">Iron</keyword>
<evidence type="ECO:0000259" key="6">
    <source>
        <dbReference type="PROSITE" id="PS51379"/>
    </source>
</evidence>
<dbReference type="PROSITE" id="PS50112">
    <property type="entry name" value="PAS"/>
    <property type="match status" value="1"/>
</dbReference>
<feature type="domain" description="4Fe-4S" evidence="7">
    <location>
        <begin position="357"/>
        <end position="418"/>
    </location>
</feature>
<dbReference type="InterPro" id="IPR017900">
    <property type="entry name" value="4Fe4S_Fe_S_CS"/>
</dbReference>
<dbReference type="RefSeq" id="WP_281836654.1">
    <property type="nucleotide sequence ID" value="NZ_BSDY01000014.1"/>
</dbReference>
<feature type="domain" description="4Fe-4S ferredoxin-type" evidence="6">
    <location>
        <begin position="2"/>
        <end position="30"/>
    </location>
</feature>
<dbReference type="Pfam" id="PF02906">
    <property type="entry name" value="Fe_hyd_lg_C"/>
    <property type="match status" value="1"/>
</dbReference>
<dbReference type="PROSITE" id="PS51379">
    <property type="entry name" value="4FE4S_FER_2"/>
    <property type="match status" value="2"/>
</dbReference>
<dbReference type="Gene3D" id="3.30.450.20">
    <property type="entry name" value="PAS domain"/>
    <property type="match status" value="1"/>
</dbReference>
<dbReference type="GO" id="GO:0046872">
    <property type="term" value="F:metal ion binding"/>
    <property type="evidence" value="ECO:0007669"/>
    <property type="project" value="UniProtKB-KW"/>
</dbReference>
<dbReference type="AlphaFoldDB" id="A0A9W6GMS1"/>
<accession>A0A9W6GMS1</accession>
<dbReference type="PROSITE" id="PS51656">
    <property type="entry name" value="4FE4S"/>
    <property type="match status" value="1"/>
</dbReference>
<sequence length="572" mass="64972">MKVMNFSEANCHQCYKCVRTCKVKAIKIEDNQAHIITDKCIACGQCFASCPQNARNIHSDVGFVKNLINYQEKVTLSVAPSFRGFYESSDKFTTALRRLGFSKVEETAVGADITSKLYRDYIRESRDDLFITTCCPSVVLLIEKYFPEVIPYVIPYMSPMMAHGKTIKREDPKEKVVFLGPCISKKCESLTKKHAETIDAVLTFDEVSQWMALDGIDYHLEEESKCDRYGSTSGSSYPVVGGILEGIKDVLEEKKLTHMRVDGVGECMEIFQEIINGNLRGACIEVSACRKSCLGGPSGSRIGSSAFSRVQKLKKYLQEQEAIDPEKTLDLNTIENHHYSTSFTDKKIVEELPSEKEIKDILLSLEKRSIEDELNCGGCGYETCREKAISIYKGMSHADMCIHYVKKCSERISNEIFENSPNAILILDGEKRIVESNMAFSRFFGLAPFELKDHPIDTFEFLDSVSNLLERKENILWERVSFTRDNLHMMVSVIPMDSREDTLLIFTDVTKEVMRKEEIRELKEKTLEITQEVIEKQMRVVQEIAGLLGETTAETKVALNKVKDVFNKEESL</sequence>
<evidence type="ECO:0000313" key="9">
    <source>
        <dbReference type="Proteomes" id="UP001144471"/>
    </source>
</evidence>
<keyword evidence="2" id="KW-0479">Metal-binding</keyword>
<dbReference type="InterPro" id="IPR007202">
    <property type="entry name" value="4Fe-4S_dom"/>
</dbReference>
<keyword evidence="9" id="KW-1185">Reference proteome</keyword>